<feature type="domain" description="Endonuclease/exonuclease/phosphatase" evidence="2">
    <location>
        <begin position="267"/>
        <end position="487"/>
    </location>
</feature>
<dbReference type="Pfam" id="PF03372">
    <property type="entry name" value="Exo_endo_phos"/>
    <property type="match status" value="1"/>
</dbReference>
<dbReference type="Gene3D" id="3.60.10.10">
    <property type="entry name" value="Endonuclease/exonuclease/phosphatase"/>
    <property type="match status" value="1"/>
</dbReference>
<dbReference type="AlphaFoldDB" id="A0A5C5VWN8"/>
<keyword evidence="4" id="KW-1185">Reference proteome</keyword>
<evidence type="ECO:0000313" key="4">
    <source>
        <dbReference type="Proteomes" id="UP000317243"/>
    </source>
</evidence>
<feature type="chain" id="PRO_5022859577" description="Endonuclease/exonuclease/phosphatase domain-containing protein" evidence="1">
    <location>
        <begin position="24"/>
        <end position="500"/>
    </location>
</feature>
<dbReference type="InterPro" id="IPR036691">
    <property type="entry name" value="Endo/exonu/phosph_ase_sf"/>
</dbReference>
<name>A0A5C5VWN8_9PLAN</name>
<feature type="signal peptide" evidence="1">
    <location>
        <begin position="1"/>
        <end position="23"/>
    </location>
</feature>
<dbReference type="PANTHER" id="PTHR14859">
    <property type="entry name" value="CALCOFLUOR WHITE HYPERSENSITIVE PROTEIN PRECURSOR"/>
    <property type="match status" value="1"/>
</dbReference>
<dbReference type="GO" id="GO:0016020">
    <property type="term" value="C:membrane"/>
    <property type="evidence" value="ECO:0007669"/>
    <property type="project" value="GOC"/>
</dbReference>
<dbReference type="OrthoDB" id="155529at2"/>
<dbReference type="EMBL" id="SIHI01000033">
    <property type="protein sequence ID" value="TWT43096.1"/>
    <property type="molecule type" value="Genomic_DNA"/>
</dbReference>
<accession>A0A5C5VWN8</accession>
<dbReference type="SUPFAM" id="SSF63825">
    <property type="entry name" value="YWTD domain"/>
    <property type="match status" value="1"/>
</dbReference>
<dbReference type="RefSeq" id="WP_146511855.1">
    <property type="nucleotide sequence ID" value="NZ_SIHI01000033.1"/>
</dbReference>
<dbReference type="InterPro" id="IPR051916">
    <property type="entry name" value="GPI-anchor_lipid_remodeler"/>
</dbReference>
<organism evidence="3 4">
    <name type="scientific">Thalassoglobus neptunius</name>
    <dbReference type="NCBI Taxonomy" id="1938619"/>
    <lineage>
        <taxon>Bacteria</taxon>
        <taxon>Pseudomonadati</taxon>
        <taxon>Planctomycetota</taxon>
        <taxon>Planctomycetia</taxon>
        <taxon>Planctomycetales</taxon>
        <taxon>Planctomycetaceae</taxon>
        <taxon>Thalassoglobus</taxon>
    </lineage>
</organism>
<dbReference type="Proteomes" id="UP000317243">
    <property type="component" value="Unassembled WGS sequence"/>
</dbReference>
<reference evidence="3 4" key="1">
    <citation type="submission" date="2019-02" db="EMBL/GenBank/DDBJ databases">
        <title>Deep-cultivation of Planctomycetes and their phenomic and genomic characterization uncovers novel biology.</title>
        <authorList>
            <person name="Wiegand S."/>
            <person name="Jogler M."/>
            <person name="Boedeker C."/>
            <person name="Pinto D."/>
            <person name="Vollmers J."/>
            <person name="Rivas-Marin E."/>
            <person name="Kohn T."/>
            <person name="Peeters S.H."/>
            <person name="Heuer A."/>
            <person name="Rast P."/>
            <person name="Oberbeckmann S."/>
            <person name="Bunk B."/>
            <person name="Jeske O."/>
            <person name="Meyerdierks A."/>
            <person name="Storesund J.E."/>
            <person name="Kallscheuer N."/>
            <person name="Luecker S."/>
            <person name="Lage O.M."/>
            <person name="Pohl T."/>
            <person name="Merkel B.J."/>
            <person name="Hornburger P."/>
            <person name="Mueller R.-W."/>
            <person name="Bruemmer F."/>
            <person name="Labrenz M."/>
            <person name="Spormann A.M."/>
            <person name="Op Den Camp H."/>
            <person name="Overmann J."/>
            <person name="Amann R."/>
            <person name="Jetten M.S.M."/>
            <person name="Mascher T."/>
            <person name="Medema M.H."/>
            <person name="Devos D.P."/>
            <person name="Kaster A.-K."/>
            <person name="Ovreas L."/>
            <person name="Rohde M."/>
            <person name="Galperin M.Y."/>
            <person name="Jogler C."/>
        </authorList>
    </citation>
    <scope>NUCLEOTIDE SEQUENCE [LARGE SCALE GENOMIC DNA]</scope>
    <source>
        <strain evidence="3 4">KOR42</strain>
    </source>
</reference>
<sequence length="500" mass="56240" precursor="true">MKSHPILRLIFSLSVLVSLANFALSEEVVQRWRTQEKWSAPEAHQAAAADNNFFYAISSRQIAKYDRHTGERVAISSGPAEHLNSGILWNGQLLCAHSNYPMKPEVSRIVSCDIETMELKTFHEFHESEGSLTWVLRHDDHWWCQFAYYGPENGKSYLAKFDDQWNEVQRWSYPDSVIQQLGNYSLSGGIWHDGEILASGHDDPVLFRFAVDPNSKLLTFRGIEATPFSGQGFASDPATGGLIGIHRRNKEVLLTGPLETGVRMTVMTYNIHHAEGTDGILNPTRIAKIIRATNADLVALQEVDRRTTRVDGRDLLNEIATETKLHSAFGKSIEFAGGEYGNAILSRWPIQKNETILLPRLNNGEQRSMLVADIAIRETENTLTFVSTHLDHRADDSERFLSVEQINSQFEKEGEHPILLAGDFNDTASSRSVKALLKSWRMTNTEVFPSIPSRNPVRQIDFIFVSPPTSWESLSTRVLDEPNASDHLPVVSTVEVFDSP</sequence>
<dbReference type="PANTHER" id="PTHR14859:SF15">
    <property type="entry name" value="ENDONUCLEASE_EXONUCLEASE_PHOSPHATASE DOMAIN-CONTAINING PROTEIN"/>
    <property type="match status" value="1"/>
</dbReference>
<proteinExistence type="predicted"/>
<protein>
    <recommendedName>
        <fullName evidence="2">Endonuclease/exonuclease/phosphatase domain-containing protein</fullName>
    </recommendedName>
</protein>
<dbReference type="SUPFAM" id="SSF56219">
    <property type="entry name" value="DNase I-like"/>
    <property type="match status" value="1"/>
</dbReference>
<gene>
    <name evidence="3" type="ORF">KOR42_45020</name>
</gene>
<evidence type="ECO:0000313" key="3">
    <source>
        <dbReference type="EMBL" id="TWT43096.1"/>
    </source>
</evidence>
<keyword evidence="1" id="KW-0732">Signal</keyword>
<evidence type="ECO:0000256" key="1">
    <source>
        <dbReference type="SAM" id="SignalP"/>
    </source>
</evidence>
<evidence type="ECO:0000259" key="2">
    <source>
        <dbReference type="Pfam" id="PF03372"/>
    </source>
</evidence>
<dbReference type="GO" id="GO:0003824">
    <property type="term" value="F:catalytic activity"/>
    <property type="evidence" value="ECO:0007669"/>
    <property type="project" value="InterPro"/>
</dbReference>
<comment type="caution">
    <text evidence="3">The sequence shown here is derived from an EMBL/GenBank/DDBJ whole genome shotgun (WGS) entry which is preliminary data.</text>
</comment>
<dbReference type="InterPro" id="IPR005135">
    <property type="entry name" value="Endo/exonuclease/phosphatase"/>
</dbReference>
<dbReference type="GO" id="GO:0006506">
    <property type="term" value="P:GPI anchor biosynthetic process"/>
    <property type="evidence" value="ECO:0007669"/>
    <property type="project" value="TreeGrafter"/>
</dbReference>